<feature type="region of interest" description="Disordered" evidence="1">
    <location>
        <begin position="32"/>
        <end position="59"/>
    </location>
</feature>
<dbReference type="AlphaFoldDB" id="A0A2U1AHY2"/>
<sequence length="59" mass="6322">MWYFSWILGIGVALGFGIINVMWLDANGKFLNGHEPGQTGPKGAPPGDTGTQHGEARRP</sequence>
<evidence type="ECO:0000256" key="2">
    <source>
        <dbReference type="SAM" id="Phobius"/>
    </source>
</evidence>
<dbReference type="InterPro" id="IPR011724">
    <property type="entry name" value="Cyd_oper_YbgT"/>
</dbReference>
<dbReference type="OrthoDB" id="9806372at2"/>
<proteinExistence type="predicted"/>
<evidence type="ECO:0000313" key="3">
    <source>
        <dbReference type="EMBL" id="MBB2929333.1"/>
    </source>
</evidence>
<dbReference type="Pfam" id="PF08173">
    <property type="entry name" value="YbgT_YccB"/>
    <property type="match status" value="1"/>
</dbReference>
<evidence type="ECO:0000256" key="1">
    <source>
        <dbReference type="SAM" id="MobiDB-lite"/>
    </source>
</evidence>
<evidence type="ECO:0000313" key="4">
    <source>
        <dbReference type="EMBL" id="PYE19729.1"/>
    </source>
</evidence>
<evidence type="ECO:0000313" key="5">
    <source>
        <dbReference type="Proteomes" id="UP000247772"/>
    </source>
</evidence>
<dbReference type="InterPro" id="IPR012994">
    <property type="entry name" value="YbgT_YccB"/>
</dbReference>
<name>A0A2U1AHY2_9BURK</name>
<keyword evidence="6" id="KW-1185">Reference proteome</keyword>
<keyword evidence="2" id="KW-1133">Transmembrane helix</keyword>
<dbReference type="RefSeq" id="WP_110384185.1">
    <property type="nucleotide sequence ID" value="NZ_JACHVZ010000010.1"/>
</dbReference>
<accession>A0A2U1AHY2</accession>
<dbReference type="NCBIfam" id="TIGR02106">
    <property type="entry name" value="cyd_oper_ybgT"/>
    <property type="match status" value="1"/>
</dbReference>
<protein>
    <submittedName>
        <fullName evidence="4">Cyd operon protein YbgT</fullName>
    </submittedName>
</protein>
<organism evidence="4 5">
    <name type="scientific">Paraburkholderia silvatlantica</name>
    <dbReference type="NCBI Taxonomy" id="321895"/>
    <lineage>
        <taxon>Bacteria</taxon>
        <taxon>Pseudomonadati</taxon>
        <taxon>Pseudomonadota</taxon>
        <taxon>Betaproteobacteria</taxon>
        <taxon>Burkholderiales</taxon>
        <taxon>Burkholderiaceae</taxon>
        <taxon>Paraburkholderia</taxon>
    </lineage>
</organism>
<keyword evidence="2" id="KW-0812">Transmembrane</keyword>
<dbReference type="Proteomes" id="UP000247772">
    <property type="component" value="Unassembled WGS sequence"/>
</dbReference>
<dbReference type="EMBL" id="JACHVZ010000010">
    <property type="protein sequence ID" value="MBB2929333.1"/>
    <property type="molecule type" value="Genomic_DNA"/>
</dbReference>
<comment type="caution">
    <text evidence="4">The sequence shown here is derived from an EMBL/GenBank/DDBJ whole genome shotgun (WGS) entry which is preliminary data.</text>
</comment>
<reference evidence="4 5" key="1">
    <citation type="submission" date="2018-06" db="EMBL/GenBank/DDBJ databases">
        <title>Genomic Encyclopedia of Type Strains, Phase IV (KMG-V): Genome sequencing to study the core and pangenomes of soil and plant-associated prokaryotes.</title>
        <authorList>
            <person name="Whitman W."/>
        </authorList>
    </citation>
    <scope>NUCLEOTIDE SEQUENCE [LARGE SCALE GENOMIC DNA]</scope>
    <source>
        <strain evidence="4 5">SRCL-318</strain>
        <strain evidence="3 6">SRMrh-85</strain>
    </source>
</reference>
<dbReference type="Proteomes" id="UP000533533">
    <property type="component" value="Unassembled WGS sequence"/>
</dbReference>
<gene>
    <name evidence="4" type="ORF">C7410_11825</name>
    <name evidence="3" type="ORF">FHX59_003766</name>
</gene>
<dbReference type="EMBL" id="QJSQ01000018">
    <property type="protein sequence ID" value="PYE19729.1"/>
    <property type="molecule type" value="Genomic_DNA"/>
</dbReference>
<keyword evidence="2" id="KW-0472">Membrane</keyword>
<feature type="transmembrane region" description="Helical" evidence="2">
    <location>
        <begin position="6"/>
        <end position="24"/>
    </location>
</feature>
<evidence type="ECO:0000313" key="6">
    <source>
        <dbReference type="Proteomes" id="UP000533533"/>
    </source>
</evidence>